<proteinExistence type="predicted"/>
<protein>
    <submittedName>
        <fullName evidence="1 2">Uncharacterized protein</fullName>
    </submittedName>
</protein>
<dbReference type="HOGENOM" id="CLU_1952037_0_0_1"/>
<dbReference type="EnsemblPlants" id="KEH21393">
    <property type="protein sequence ID" value="KEH21393"/>
    <property type="gene ID" value="MTR_8g105755"/>
</dbReference>
<gene>
    <name evidence="1" type="ordered locus">MTR_8g105755</name>
</gene>
<reference evidence="1 3" key="2">
    <citation type="journal article" date="2014" name="BMC Genomics">
        <title>An improved genome release (version Mt4.0) for the model legume Medicago truncatula.</title>
        <authorList>
            <person name="Tang H."/>
            <person name="Krishnakumar V."/>
            <person name="Bidwell S."/>
            <person name="Rosen B."/>
            <person name="Chan A."/>
            <person name="Zhou S."/>
            <person name="Gentzbittel L."/>
            <person name="Childs K.L."/>
            <person name="Yandell M."/>
            <person name="Gundlach H."/>
            <person name="Mayer K.F."/>
            <person name="Schwartz D.C."/>
            <person name="Town C.D."/>
        </authorList>
    </citation>
    <scope>GENOME REANNOTATION</scope>
    <source>
        <strain evidence="1">A17</strain>
        <strain evidence="2 3">cv. Jemalong A17</strain>
    </source>
</reference>
<evidence type="ECO:0000313" key="2">
    <source>
        <dbReference type="EnsemblPlants" id="KEH21393"/>
    </source>
</evidence>
<name>A0A072TX25_MEDTR</name>
<reference evidence="2" key="3">
    <citation type="submission" date="2015-04" db="UniProtKB">
        <authorList>
            <consortium name="EnsemblPlants"/>
        </authorList>
    </citation>
    <scope>IDENTIFICATION</scope>
    <source>
        <strain evidence="2">cv. Jemalong A17</strain>
    </source>
</reference>
<organism evidence="1 3">
    <name type="scientific">Medicago truncatula</name>
    <name type="common">Barrel medic</name>
    <name type="synonym">Medicago tribuloides</name>
    <dbReference type="NCBI Taxonomy" id="3880"/>
    <lineage>
        <taxon>Eukaryota</taxon>
        <taxon>Viridiplantae</taxon>
        <taxon>Streptophyta</taxon>
        <taxon>Embryophyta</taxon>
        <taxon>Tracheophyta</taxon>
        <taxon>Spermatophyta</taxon>
        <taxon>Magnoliopsida</taxon>
        <taxon>eudicotyledons</taxon>
        <taxon>Gunneridae</taxon>
        <taxon>Pentapetalae</taxon>
        <taxon>rosids</taxon>
        <taxon>fabids</taxon>
        <taxon>Fabales</taxon>
        <taxon>Fabaceae</taxon>
        <taxon>Papilionoideae</taxon>
        <taxon>50 kb inversion clade</taxon>
        <taxon>NPAAA clade</taxon>
        <taxon>Hologalegina</taxon>
        <taxon>IRL clade</taxon>
        <taxon>Trifolieae</taxon>
        <taxon>Medicago</taxon>
    </lineage>
</organism>
<accession>A0A072TX25</accession>
<dbReference type="EMBL" id="CM001224">
    <property type="protein sequence ID" value="KEH21393.1"/>
    <property type="molecule type" value="Genomic_DNA"/>
</dbReference>
<keyword evidence="3" id="KW-1185">Reference proteome</keyword>
<reference evidence="1 3" key="1">
    <citation type="journal article" date="2011" name="Nature">
        <title>The Medicago genome provides insight into the evolution of rhizobial symbioses.</title>
        <authorList>
            <person name="Young N.D."/>
            <person name="Debelle F."/>
            <person name="Oldroyd G.E."/>
            <person name="Geurts R."/>
            <person name="Cannon S.B."/>
            <person name="Udvardi M.K."/>
            <person name="Benedito V.A."/>
            <person name="Mayer K.F."/>
            <person name="Gouzy J."/>
            <person name="Schoof H."/>
            <person name="Van de Peer Y."/>
            <person name="Proost S."/>
            <person name="Cook D.R."/>
            <person name="Meyers B.C."/>
            <person name="Spannagl M."/>
            <person name="Cheung F."/>
            <person name="De Mita S."/>
            <person name="Krishnakumar V."/>
            <person name="Gundlach H."/>
            <person name="Zhou S."/>
            <person name="Mudge J."/>
            <person name="Bharti A.K."/>
            <person name="Murray J.D."/>
            <person name="Naoumkina M.A."/>
            <person name="Rosen B."/>
            <person name="Silverstein K.A."/>
            <person name="Tang H."/>
            <person name="Rombauts S."/>
            <person name="Zhao P.X."/>
            <person name="Zhou P."/>
            <person name="Barbe V."/>
            <person name="Bardou P."/>
            <person name="Bechner M."/>
            <person name="Bellec A."/>
            <person name="Berger A."/>
            <person name="Berges H."/>
            <person name="Bidwell S."/>
            <person name="Bisseling T."/>
            <person name="Choisne N."/>
            <person name="Couloux A."/>
            <person name="Denny R."/>
            <person name="Deshpande S."/>
            <person name="Dai X."/>
            <person name="Doyle J.J."/>
            <person name="Dudez A.M."/>
            <person name="Farmer A.D."/>
            <person name="Fouteau S."/>
            <person name="Franken C."/>
            <person name="Gibelin C."/>
            <person name="Gish J."/>
            <person name="Goldstein S."/>
            <person name="Gonzalez A.J."/>
            <person name="Green P.J."/>
            <person name="Hallab A."/>
            <person name="Hartog M."/>
            <person name="Hua A."/>
            <person name="Humphray S.J."/>
            <person name="Jeong D.H."/>
            <person name="Jing Y."/>
            <person name="Jocker A."/>
            <person name="Kenton S.M."/>
            <person name="Kim D.J."/>
            <person name="Klee K."/>
            <person name="Lai H."/>
            <person name="Lang C."/>
            <person name="Lin S."/>
            <person name="Macmil S.L."/>
            <person name="Magdelenat G."/>
            <person name="Matthews L."/>
            <person name="McCorrison J."/>
            <person name="Monaghan E.L."/>
            <person name="Mun J.H."/>
            <person name="Najar F.Z."/>
            <person name="Nicholson C."/>
            <person name="Noirot C."/>
            <person name="O'Bleness M."/>
            <person name="Paule C.R."/>
            <person name="Poulain J."/>
            <person name="Prion F."/>
            <person name="Qin B."/>
            <person name="Qu C."/>
            <person name="Retzel E.F."/>
            <person name="Riddle C."/>
            <person name="Sallet E."/>
            <person name="Samain S."/>
            <person name="Samson N."/>
            <person name="Sanders I."/>
            <person name="Saurat O."/>
            <person name="Scarpelli C."/>
            <person name="Schiex T."/>
            <person name="Segurens B."/>
            <person name="Severin A.J."/>
            <person name="Sherrier D.J."/>
            <person name="Shi R."/>
            <person name="Sims S."/>
            <person name="Singer S.R."/>
            <person name="Sinharoy S."/>
            <person name="Sterck L."/>
            <person name="Viollet A."/>
            <person name="Wang B.B."/>
            <person name="Wang K."/>
            <person name="Wang M."/>
            <person name="Wang X."/>
            <person name="Warfsmann J."/>
            <person name="Weissenbach J."/>
            <person name="White D.D."/>
            <person name="White J.D."/>
            <person name="Wiley G.B."/>
            <person name="Wincker P."/>
            <person name="Xing Y."/>
            <person name="Yang L."/>
            <person name="Yao Z."/>
            <person name="Ying F."/>
            <person name="Zhai J."/>
            <person name="Zhou L."/>
            <person name="Zuber A."/>
            <person name="Denarie J."/>
            <person name="Dixon R.A."/>
            <person name="May G.D."/>
            <person name="Schwartz D.C."/>
            <person name="Rogers J."/>
            <person name="Quetier F."/>
            <person name="Town C.D."/>
            <person name="Roe B.A."/>
        </authorList>
    </citation>
    <scope>NUCLEOTIDE SEQUENCE [LARGE SCALE GENOMIC DNA]</scope>
    <source>
        <strain evidence="1">A17</strain>
        <strain evidence="2 3">cv. Jemalong A17</strain>
    </source>
</reference>
<dbReference type="AlphaFoldDB" id="A0A072TX25"/>
<evidence type="ECO:0000313" key="3">
    <source>
        <dbReference type="Proteomes" id="UP000002051"/>
    </source>
</evidence>
<dbReference type="Proteomes" id="UP000002051">
    <property type="component" value="Chromosome 8"/>
</dbReference>
<sequence>MVQICREQMLELFTLFSRDSLFFSHEASPSLSPRRGGASLSLPPFASLSLSSQFSLFAVCFSLARFTFTFIVPLSFCGGASPSSPLPTPPFSVSPLRDSFFSPRRSFHHTRLSLAQNLLNSLCMLVVCV</sequence>
<evidence type="ECO:0000313" key="1">
    <source>
        <dbReference type="EMBL" id="KEH21393.1"/>
    </source>
</evidence>